<dbReference type="GO" id="GO:0046983">
    <property type="term" value="F:protein dimerization activity"/>
    <property type="evidence" value="ECO:0007669"/>
    <property type="project" value="InterPro"/>
</dbReference>
<dbReference type="InterPro" id="IPR029033">
    <property type="entry name" value="His_PPase_superfam"/>
</dbReference>
<gene>
    <name evidence="10" type="ORF">GE061_010786</name>
</gene>
<dbReference type="OrthoDB" id="10257284at2759"/>
<protein>
    <recommendedName>
        <fullName evidence="3">acid phosphatase</fullName>
        <ecNumber evidence="3">3.1.3.2</ecNumber>
    </recommendedName>
</protein>
<dbReference type="InterPro" id="IPR036638">
    <property type="entry name" value="HLH_DNA-bd_sf"/>
</dbReference>
<dbReference type="InterPro" id="IPR050645">
    <property type="entry name" value="Histidine_acid_phosphatase"/>
</dbReference>
<feature type="region of interest" description="Disordered" evidence="8">
    <location>
        <begin position="69"/>
        <end position="98"/>
    </location>
</feature>
<evidence type="ECO:0000256" key="8">
    <source>
        <dbReference type="SAM" id="MobiDB-lite"/>
    </source>
</evidence>
<dbReference type="EC" id="3.1.3.2" evidence="3"/>
<dbReference type="CDD" id="cd07061">
    <property type="entry name" value="HP_HAP_like"/>
    <property type="match status" value="1"/>
</dbReference>
<evidence type="ECO:0000256" key="9">
    <source>
        <dbReference type="SAM" id="Phobius"/>
    </source>
</evidence>
<dbReference type="PANTHER" id="PTHR11567:SF211">
    <property type="entry name" value="PROSTATIC ACID PHOSPHATASE"/>
    <property type="match status" value="1"/>
</dbReference>
<evidence type="ECO:0000256" key="4">
    <source>
        <dbReference type="ARBA" id="ARBA00022729"/>
    </source>
</evidence>
<sequence>MSSDLPVWEVPSSQTNGCADSDMYCGGGPGGPGMWGHGGYAPLGCPSDLWPPPPNHPAILHHRMLRSSGMNQSGNLSSGSTGSNGSLGGQRKPRRRVATIAQRRAANIRERRRMFNLNEAFDKLLERGINVACLDVATLDKDVGTLEYVHLVFRHAEISIWRKYKQDPYRDDKFWPEGMGQLTTQGILNQYHLGQWIGERYTTLLQNRTFRRKLLKMYSGPKEENILSATITANGIFTSGPEALNELKWVPMPVTQDKSFQFTDPKCTKFEELSKKFLSSNEYNTLRSKYDELFTSAAKYTGIDDRPMDFNDLAELWNTFIIESNKKLALHDWAKSIYPKVLAEPAALAYILPTWTPEMKKTVGGRFFKSLTDLLTNKSNGSEKDRNMTIFSMNDDNMASILDIMGLFNSVAPPFDSAIIIELRKSLDNNYMVTVLYQNETFNNTEGKIERVVHLLKLPNCTEACPLDKFKEIVAPYSVDDWSSYCQDSKSPIDDTKNMNSTNRTNSSECSNKLNWYQIVVQIGLAGVILVLIILGICARKTKDPGVSNDVST</sequence>
<dbReference type="Gene3D" id="3.40.50.1240">
    <property type="entry name" value="Phosphoglycerate mutase-like"/>
    <property type="match status" value="1"/>
</dbReference>
<name>A0A8S9XVI9_APOLU</name>
<keyword evidence="11" id="KW-1185">Reference proteome</keyword>
<dbReference type="EMBL" id="WIXP02000003">
    <property type="protein sequence ID" value="KAF6213072.1"/>
    <property type="molecule type" value="Genomic_DNA"/>
</dbReference>
<keyword evidence="7" id="KW-0325">Glycoprotein</keyword>
<keyword evidence="5" id="KW-0378">Hydrolase</keyword>
<comment type="catalytic activity">
    <reaction evidence="1">
        <text>a phosphate monoester + H2O = an alcohol + phosphate</text>
        <dbReference type="Rhea" id="RHEA:15017"/>
        <dbReference type="ChEBI" id="CHEBI:15377"/>
        <dbReference type="ChEBI" id="CHEBI:30879"/>
        <dbReference type="ChEBI" id="CHEBI:43474"/>
        <dbReference type="ChEBI" id="CHEBI:67140"/>
        <dbReference type="EC" id="3.1.3.2"/>
    </reaction>
</comment>
<dbReference type="Pfam" id="PF00328">
    <property type="entry name" value="His_Phos_2"/>
    <property type="match status" value="1"/>
</dbReference>
<evidence type="ECO:0000313" key="10">
    <source>
        <dbReference type="EMBL" id="KAF6213072.1"/>
    </source>
</evidence>
<comment type="similarity">
    <text evidence="2">Belongs to the histidine acid phosphatase family.</text>
</comment>
<reference evidence="10" key="1">
    <citation type="journal article" date="2021" name="Mol. Ecol. Resour.">
        <title>Apolygus lucorum genome provides insights into omnivorousness and mesophyll feeding.</title>
        <authorList>
            <person name="Liu Y."/>
            <person name="Liu H."/>
            <person name="Wang H."/>
            <person name="Huang T."/>
            <person name="Liu B."/>
            <person name="Yang B."/>
            <person name="Yin L."/>
            <person name="Li B."/>
            <person name="Zhang Y."/>
            <person name="Zhang S."/>
            <person name="Jiang F."/>
            <person name="Zhang X."/>
            <person name="Ren Y."/>
            <person name="Wang B."/>
            <person name="Wang S."/>
            <person name="Lu Y."/>
            <person name="Wu K."/>
            <person name="Fan W."/>
            <person name="Wang G."/>
        </authorList>
    </citation>
    <scope>NUCLEOTIDE SEQUENCE</scope>
    <source>
        <strain evidence="10">12Hb</strain>
    </source>
</reference>
<comment type="caution">
    <text evidence="10">The sequence shown here is derived from an EMBL/GenBank/DDBJ whole genome shotgun (WGS) entry which is preliminary data.</text>
</comment>
<keyword evidence="9" id="KW-0472">Membrane</keyword>
<evidence type="ECO:0000256" key="2">
    <source>
        <dbReference type="ARBA" id="ARBA00005375"/>
    </source>
</evidence>
<evidence type="ECO:0000256" key="3">
    <source>
        <dbReference type="ARBA" id="ARBA00012646"/>
    </source>
</evidence>
<dbReference type="SUPFAM" id="SSF47459">
    <property type="entry name" value="HLH, helix-loop-helix DNA-binding domain"/>
    <property type="match status" value="1"/>
</dbReference>
<keyword evidence="9" id="KW-0812">Transmembrane</keyword>
<keyword evidence="6" id="KW-1015">Disulfide bond</keyword>
<evidence type="ECO:0000256" key="1">
    <source>
        <dbReference type="ARBA" id="ARBA00000032"/>
    </source>
</evidence>
<keyword evidence="4" id="KW-0732">Signal</keyword>
<proteinExistence type="inferred from homology"/>
<dbReference type="AlphaFoldDB" id="A0A8S9XVI9"/>
<keyword evidence="9" id="KW-1133">Transmembrane helix</keyword>
<organism evidence="10 11">
    <name type="scientific">Apolygus lucorum</name>
    <name type="common">Small green plant bug</name>
    <name type="synonym">Lygocoris lucorum</name>
    <dbReference type="NCBI Taxonomy" id="248454"/>
    <lineage>
        <taxon>Eukaryota</taxon>
        <taxon>Metazoa</taxon>
        <taxon>Ecdysozoa</taxon>
        <taxon>Arthropoda</taxon>
        <taxon>Hexapoda</taxon>
        <taxon>Insecta</taxon>
        <taxon>Pterygota</taxon>
        <taxon>Neoptera</taxon>
        <taxon>Paraneoptera</taxon>
        <taxon>Hemiptera</taxon>
        <taxon>Heteroptera</taxon>
        <taxon>Panheteroptera</taxon>
        <taxon>Cimicomorpha</taxon>
        <taxon>Miridae</taxon>
        <taxon>Mirini</taxon>
        <taxon>Apolygus</taxon>
    </lineage>
</organism>
<dbReference type="Proteomes" id="UP000466442">
    <property type="component" value="Unassembled WGS sequence"/>
</dbReference>
<feature type="compositionally biased region" description="Low complexity" evidence="8">
    <location>
        <begin position="73"/>
        <end position="84"/>
    </location>
</feature>
<evidence type="ECO:0000256" key="7">
    <source>
        <dbReference type="ARBA" id="ARBA00023180"/>
    </source>
</evidence>
<accession>A0A8S9XVI9</accession>
<dbReference type="SUPFAM" id="SSF53254">
    <property type="entry name" value="Phosphoglycerate mutase-like"/>
    <property type="match status" value="1"/>
</dbReference>
<dbReference type="InterPro" id="IPR000560">
    <property type="entry name" value="His_Pase_clade-2"/>
</dbReference>
<dbReference type="PANTHER" id="PTHR11567">
    <property type="entry name" value="ACID PHOSPHATASE-RELATED"/>
    <property type="match status" value="1"/>
</dbReference>
<evidence type="ECO:0000313" key="11">
    <source>
        <dbReference type="Proteomes" id="UP000466442"/>
    </source>
</evidence>
<dbReference type="Gene3D" id="4.10.280.10">
    <property type="entry name" value="Helix-loop-helix DNA-binding domain"/>
    <property type="match status" value="1"/>
</dbReference>
<dbReference type="GO" id="GO:0003993">
    <property type="term" value="F:acid phosphatase activity"/>
    <property type="evidence" value="ECO:0007669"/>
    <property type="project" value="UniProtKB-EC"/>
</dbReference>
<evidence type="ECO:0000256" key="5">
    <source>
        <dbReference type="ARBA" id="ARBA00022801"/>
    </source>
</evidence>
<evidence type="ECO:0000256" key="6">
    <source>
        <dbReference type="ARBA" id="ARBA00023157"/>
    </source>
</evidence>
<feature type="transmembrane region" description="Helical" evidence="9">
    <location>
        <begin position="516"/>
        <end position="539"/>
    </location>
</feature>